<organism evidence="1 2">
    <name type="scientific">Phytophthora nicotianae P1976</name>
    <dbReference type="NCBI Taxonomy" id="1317066"/>
    <lineage>
        <taxon>Eukaryota</taxon>
        <taxon>Sar</taxon>
        <taxon>Stramenopiles</taxon>
        <taxon>Oomycota</taxon>
        <taxon>Peronosporomycetes</taxon>
        <taxon>Peronosporales</taxon>
        <taxon>Peronosporaceae</taxon>
        <taxon>Phytophthora</taxon>
    </lineage>
</organism>
<dbReference type="AlphaFoldDB" id="A0A081AY28"/>
<sequence>MAFITLHRREGGVTKTARTIASKSRFNMHGASLTDDALVFAV</sequence>
<evidence type="ECO:0000313" key="1">
    <source>
        <dbReference type="EMBL" id="ETO83789.1"/>
    </source>
</evidence>
<accession>A0A081AY28</accession>
<comment type="caution">
    <text evidence="1">The sequence shown here is derived from an EMBL/GenBank/DDBJ whole genome shotgun (WGS) entry which is preliminary data.</text>
</comment>
<evidence type="ECO:0000313" key="2">
    <source>
        <dbReference type="Proteomes" id="UP000028582"/>
    </source>
</evidence>
<dbReference type="Proteomes" id="UP000028582">
    <property type="component" value="Unassembled WGS sequence"/>
</dbReference>
<dbReference type="EMBL" id="ANJA01000422">
    <property type="protein sequence ID" value="ETO83789.1"/>
    <property type="molecule type" value="Genomic_DNA"/>
</dbReference>
<reference evidence="1 2" key="1">
    <citation type="submission" date="2013-11" db="EMBL/GenBank/DDBJ databases">
        <title>The Genome Sequence of Phytophthora parasitica P1976.</title>
        <authorList>
            <consortium name="The Broad Institute Genomics Platform"/>
            <person name="Russ C."/>
            <person name="Tyler B."/>
            <person name="Panabieres F."/>
            <person name="Shan W."/>
            <person name="Tripathy S."/>
            <person name="Grunwald N."/>
            <person name="Machado M."/>
            <person name="Johnson C.S."/>
            <person name="Walker B."/>
            <person name="Young S."/>
            <person name="Zeng Q."/>
            <person name="Gargeya S."/>
            <person name="Fitzgerald M."/>
            <person name="Haas B."/>
            <person name="Abouelleil A."/>
            <person name="Allen A.W."/>
            <person name="Alvarado L."/>
            <person name="Arachchi H.M."/>
            <person name="Berlin A.M."/>
            <person name="Chapman S.B."/>
            <person name="Gainer-Dewar J."/>
            <person name="Goldberg J."/>
            <person name="Griggs A."/>
            <person name="Gujja S."/>
            <person name="Hansen M."/>
            <person name="Howarth C."/>
            <person name="Imamovic A."/>
            <person name="Ireland A."/>
            <person name="Larimer J."/>
            <person name="McCowan C."/>
            <person name="Murphy C."/>
            <person name="Pearson M."/>
            <person name="Poon T.W."/>
            <person name="Priest M."/>
            <person name="Roberts A."/>
            <person name="Saif S."/>
            <person name="Shea T."/>
            <person name="Sisk P."/>
            <person name="Sykes S."/>
            <person name="Wortman J."/>
            <person name="Nusbaum C."/>
            <person name="Birren B."/>
        </authorList>
    </citation>
    <scope>NUCLEOTIDE SEQUENCE [LARGE SCALE GENOMIC DNA]</scope>
    <source>
        <strain evidence="1 2">P1976</strain>
    </source>
</reference>
<protein>
    <submittedName>
        <fullName evidence="1">Uncharacterized protein</fullName>
    </submittedName>
</protein>
<gene>
    <name evidence="1" type="ORF">F444_02233</name>
</gene>
<name>A0A081AY28_PHYNI</name>
<proteinExistence type="predicted"/>